<evidence type="ECO:0000256" key="1">
    <source>
        <dbReference type="SAM" id="MobiDB-lite"/>
    </source>
</evidence>
<feature type="compositionally biased region" description="Low complexity" evidence="1">
    <location>
        <begin position="103"/>
        <end position="128"/>
    </location>
</feature>
<dbReference type="AlphaFoldDB" id="A0A5J4T6T9"/>
<sequence length="192" mass="21732">EWEVEIEQLIISETLKQKQDLKNRQESLLSFLDEIKKPRTLSNSRDGRGKAVQLALQSLPQKKTANGDLNTISLLQIQPKIRKLPRLHIDLQNPKIISQRETSPLSSHSVSSSYLSQMSGSQSPSQLSRTISPGQVRTPSPLSIFKSIAIEQQYPQQVQHIESPKVVMIKNNMKNYQSQPLLPAKTWITNKS</sequence>
<comment type="caution">
    <text evidence="2">The sequence shown here is derived from an EMBL/GenBank/DDBJ whole genome shotgun (WGS) entry which is preliminary data.</text>
</comment>
<reference evidence="2 3" key="1">
    <citation type="submission" date="2019-03" db="EMBL/GenBank/DDBJ databases">
        <title>Single cell metagenomics reveals metabolic interactions within the superorganism composed of flagellate Streblomastix strix and complex community of Bacteroidetes bacteria on its surface.</title>
        <authorList>
            <person name="Treitli S.C."/>
            <person name="Kolisko M."/>
            <person name="Husnik F."/>
            <person name="Keeling P."/>
            <person name="Hampl V."/>
        </authorList>
    </citation>
    <scope>NUCLEOTIDE SEQUENCE [LARGE SCALE GENOMIC DNA]</scope>
    <source>
        <strain evidence="2">ST1C</strain>
    </source>
</reference>
<protein>
    <submittedName>
        <fullName evidence="2">Uncharacterized protein</fullName>
    </submittedName>
</protein>
<evidence type="ECO:0000313" key="3">
    <source>
        <dbReference type="Proteomes" id="UP000324800"/>
    </source>
</evidence>
<gene>
    <name evidence="2" type="ORF">EZS28_050389</name>
</gene>
<feature type="region of interest" description="Disordered" evidence="1">
    <location>
        <begin position="99"/>
        <end position="136"/>
    </location>
</feature>
<dbReference type="EMBL" id="SNRW01036939">
    <property type="protein sequence ID" value="KAA6354084.1"/>
    <property type="molecule type" value="Genomic_DNA"/>
</dbReference>
<proteinExistence type="predicted"/>
<accession>A0A5J4T6T9</accession>
<evidence type="ECO:0000313" key="2">
    <source>
        <dbReference type="EMBL" id="KAA6354084.1"/>
    </source>
</evidence>
<organism evidence="2 3">
    <name type="scientific">Streblomastix strix</name>
    <dbReference type="NCBI Taxonomy" id="222440"/>
    <lineage>
        <taxon>Eukaryota</taxon>
        <taxon>Metamonada</taxon>
        <taxon>Preaxostyla</taxon>
        <taxon>Oxymonadida</taxon>
        <taxon>Streblomastigidae</taxon>
        <taxon>Streblomastix</taxon>
    </lineage>
</organism>
<name>A0A5J4T6T9_9EUKA</name>
<feature type="non-terminal residue" evidence="2">
    <location>
        <position position="1"/>
    </location>
</feature>
<dbReference type="Proteomes" id="UP000324800">
    <property type="component" value="Unassembled WGS sequence"/>
</dbReference>